<keyword evidence="2" id="KW-0560">Oxidoreductase</keyword>
<keyword evidence="5" id="KW-1185">Reference proteome</keyword>
<evidence type="ECO:0000256" key="1">
    <source>
        <dbReference type="ARBA" id="ARBA00010617"/>
    </source>
</evidence>
<keyword evidence="2" id="KW-0349">Heme</keyword>
<dbReference type="EMBL" id="JBHUOG010000002">
    <property type="protein sequence ID" value="MFD2796069.1"/>
    <property type="molecule type" value="Genomic_DNA"/>
</dbReference>
<organism evidence="4 5">
    <name type="scientific">Promicromonospora vindobonensis</name>
    <dbReference type="NCBI Taxonomy" id="195748"/>
    <lineage>
        <taxon>Bacteria</taxon>
        <taxon>Bacillati</taxon>
        <taxon>Actinomycetota</taxon>
        <taxon>Actinomycetes</taxon>
        <taxon>Micrococcales</taxon>
        <taxon>Promicromonosporaceae</taxon>
        <taxon>Promicromonospora</taxon>
    </lineage>
</organism>
<keyword evidence="2" id="KW-0503">Monooxygenase</keyword>
<dbReference type="Gene3D" id="1.10.630.10">
    <property type="entry name" value="Cytochrome P450"/>
    <property type="match status" value="1"/>
</dbReference>
<reference evidence="5" key="1">
    <citation type="journal article" date="2019" name="Int. J. Syst. Evol. Microbiol.">
        <title>The Global Catalogue of Microorganisms (GCM) 10K type strain sequencing project: providing services to taxonomists for standard genome sequencing and annotation.</title>
        <authorList>
            <consortium name="The Broad Institute Genomics Platform"/>
            <consortium name="The Broad Institute Genome Sequencing Center for Infectious Disease"/>
            <person name="Wu L."/>
            <person name="Ma J."/>
        </authorList>
    </citation>
    <scope>NUCLEOTIDE SEQUENCE [LARGE SCALE GENOMIC DNA]</scope>
    <source>
        <strain evidence="5">CCM 7044</strain>
    </source>
</reference>
<sequence>MTWPRGADERGTVTARPPSDPLIRLRDVTHRTLLVETTAASDANEVYERLRLQWGSVAPVDLEPGVPAWLVLGHDEAVGVLRDDRTFIKDPSIWHGHAENLLGPQSALHLVLPRAPKPTLADADGAKHARMRPPVDDALSQVDEARAAAITRRLCGMLIDRFEDRGRADLVAEYAAVVPFLALSELDGLEPGQAQRLQEITRAIFESGAAARERTVELLEIVTEHIAHSRRLGTRDIAGVLAVHDNFESDLERAQTLTAITLAANEALLAWIAQTLALVLSDPRFSNRVSGGRLHIDDALDEVLWRSTTNPNLMPRFATREVVIGDKLIERGAAVVVGVHAANHDPLVQSADPWDTVGNRAYLSFGAGPHRCPAPRLGRVIARIAVAELLQRLQVTLVGDPDKVEWATSPWMRFPARLPVTFPPPVSPPAPGAWPPGPAEFAH</sequence>
<dbReference type="PRINTS" id="PR00359">
    <property type="entry name" value="BP450"/>
</dbReference>
<dbReference type="InterPro" id="IPR036396">
    <property type="entry name" value="Cyt_P450_sf"/>
</dbReference>
<dbReference type="PROSITE" id="PS00086">
    <property type="entry name" value="CYTOCHROME_P450"/>
    <property type="match status" value="1"/>
</dbReference>
<dbReference type="PANTHER" id="PTHR46696">
    <property type="entry name" value="P450, PUTATIVE (EUROFUNG)-RELATED"/>
    <property type="match status" value="1"/>
</dbReference>
<feature type="region of interest" description="Disordered" evidence="3">
    <location>
        <begin position="1"/>
        <end position="20"/>
    </location>
</feature>
<dbReference type="RefSeq" id="WP_377187009.1">
    <property type="nucleotide sequence ID" value="NZ_JBHUOG010000002.1"/>
</dbReference>
<comment type="similarity">
    <text evidence="1 2">Belongs to the cytochrome P450 family.</text>
</comment>
<keyword evidence="2" id="KW-0408">Iron</keyword>
<dbReference type="SUPFAM" id="SSF48264">
    <property type="entry name" value="Cytochrome P450"/>
    <property type="match status" value="1"/>
</dbReference>
<comment type="caution">
    <text evidence="4">The sequence shown here is derived from an EMBL/GenBank/DDBJ whole genome shotgun (WGS) entry which is preliminary data.</text>
</comment>
<gene>
    <name evidence="4" type="ORF">ACFS27_21090</name>
</gene>
<evidence type="ECO:0000256" key="2">
    <source>
        <dbReference type="RuleBase" id="RU000461"/>
    </source>
</evidence>
<dbReference type="InterPro" id="IPR017972">
    <property type="entry name" value="Cyt_P450_CS"/>
</dbReference>
<accession>A0ABW5VXV8</accession>
<evidence type="ECO:0000313" key="5">
    <source>
        <dbReference type="Proteomes" id="UP001597479"/>
    </source>
</evidence>
<dbReference type="InterPro" id="IPR002397">
    <property type="entry name" value="Cyt_P450_B"/>
</dbReference>
<proteinExistence type="inferred from homology"/>
<dbReference type="InterPro" id="IPR001128">
    <property type="entry name" value="Cyt_P450"/>
</dbReference>
<keyword evidence="2" id="KW-0479">Metal-binding</keyword>
<dbReference type="PANTHER" id="PTHR46696:SF1">
    <property type="entry name" value="CYTOCHROME P450 YJIB-RELATED"/>
    <property type="match status" value="1"/>
</dbReference>
<dbReference type="Proteomes" id="UP001597479">
    <property type="component" value="Unassembled WGS sequence"/>
</dbReference>
<feature type="compositionally biased region" description="Basic and acidic residues" evidence="3">
    <location>
        <begin position="1"/>
        <end position="11"/>
    </location>
</feature>
<evidence type="ECO:0000313" key="4">
    <source>
        <dbReference type="EMBL" id="MFD2796069.1"/>
    </source>
</evidence>
<protein>
    <submittedName>
        <fullName evidence="4">Cytochrome P450</fullName>
    </submittedName>
</protein>
<evidence type="ECO:0000256" key="3">
    <source>
        <dbReference type="SAM" id="MobiDB-lite"/>
    </source>
</evidence>
<dbReference type="Pfam" id="PF00067">
    <property type="entry name" value="p450"/>
    <property type="match status" value="1"/>
</dbReference>
<name>A0ABW5VXV8_9MICO</name>